<proteinExistence type="inferred from homology"/>
<dbReference type="PROSITE" id="PS50278">
    <property type="entry name" value="PDGF_2"/>
    <property type="match status" value="1"/>
</dbReference>
<comment type="caution">
    <text evidence="4">The sequence shown here is derived from an EMBL/GenBank/DDBJ whole genome shotgun (WGS) entry which is preliminary data.</text>
</comment>
<dbReference type="SUPFAM" id="SSF57501">
    <property type="entry name" value="Cystine-knot cytokines"/>
    <property type="match status" value="1"/>
</dbReference>
<sequence>MASIVHMVSFLLLTFMVHLPINCEGRAIIDVSANLTARNKAEEHFRMIEKRICTTPVPKLYPVDDIYPIFDGKYKPHCVELFRCNNDAGCCKGDSDICAPKQIETVHLHITVMKIYETKILLMPFENHTKCECKPLSEFIVDLR</sequence>
<keyword evidence="1" id="KW-0339">Growth factor</keyword>
<comment type="similarity">
    <text evidence="1">Belongs to the PDGF/VEGF growth factor family.</text>
</comment>
<evidence type="ECO:0000256" key="1">
    <source>
        <dbReference type="RuleBase" id="RU003818"/>
    </source>
</evidence>
<reference evidence="4" key="1">
    <citation type="journal article" date="2020" name="bioRxiv">
        <title>Chromosome-level reference genome of the European wasp spider Argiope bruennichi: a resource for studies on range expansion and evolutionary adaptation.</title>
        <authorList>
            <person name="Sheffer M.M."/>
            <person name="Hoppe A."/>
            <person name="Krehenwinkel H."/>
            <person name="Uhl G."/>
            <person name="Kuss A.W."/>
            <person name="Jensen L."/>
            <person name="Jensen C."/>
            <person name="Gillespie R.G."/>
            <person name="Hoff K.J."/>
            <person name="Prost S."/>
        </authorList>
    </citation>
    <scope>NUCLEOTIDE SEQUENCE</scope>
</reference>
<feature type="domain" description="Platelet-derived growth factor (PDGF) family profile" evidence="3">
    <location>
        <begin position="64"/>
        <end position="138"/>
    </location>
</feature>
<dbReference type="SMART" id="SM00141">
    <property type="entry name" value="PDGF"/>
    <property type="match status" value="1"/>
</dbReference>
<feature type="chain" id="PRO_5035940178" evidence="2">
    <location>
        <begin position="26"/>
        <end position="144"/>
    </location>
</feature>
<dbReference type="GO" id="GO:0035099">
    <property type="term" value="P:hemocyte migration"/>
    <property type="evidence" value="ECO:0007669"/>
    <property type="project" value="TreeGrafter"/>
</dbReference>
<dbReference type="PANTHER" id="PTHR21719:SF1">
    <property type="entry name" value="FI06402P-RELATED"/>
    <property type="match status" value="1"/>
</dbReference>
<dbReference type="Proteomes" id="UP000807504">
    <property type="component" value="Unassembled WGS sequence"/>
</dbReference>
<dbReference type="Gene3D" id="2.10.90.10">
    <property type="entry name" value="Cystine-knot cytokines"/>
    <property type="match status" value="1"/>
</dbReference>
<dbReference type="InterPro" id="IPR000072">
    <property type="entry name" value="PDGF/VEGF_dom"/>
</dbReference>
<organism evidence="4 5">
    <name type="scientific">Argiope bruennichi</name>
    <name type="common">Wasp spider</name>
    <name type="synonym">Aranea bruennichi</name>
    <dbReference type="NCBI Taxonomy" id="94029"/>
    <lineage>
        <taxon>Eukaryota</taxon>
        <taxon>Metazoa</taxon>
        <taxon>Ecdysozoa</taxon>
        <taxon>Arthropoda</taxon>
        <taxon>Chelicerata</taxon>
        <taxon>Arachnida</taxon>
        <taxon>Araneae</taxon>
        <taxon>Araneomorphae</taxon>
        <taxon>Entelegynae</taxon>
        <taxon>Araneoidea</taxon>
        <taxon>Araneidae</taxon>
        <taxon>Argiope</taxon>
    </lineage>
</organism>
<feature type="signal peptide" evidence="2">
    <location>
        <begin position="1"/>
        <end position="25"/>
    </location>
</feature>
<evidence type="ECO:0000313" key="5">
    <source>
        <dbReference type="Proteomes" id="UP000807504"/>
    </source>
</evidence>
<accession>A0A8T0F3E5</accession>
<dbReference type="AlphaFoldDB" id="A0A8T0F3E5"/>
<name>A0A8T0F3E5_ARGBR</name>
<dbReference type="InterPro" id="IPR029034">
    <property type="entry name" value="Cystine-knot_cytokine"/>
</dbReference>
<dbReference type="Pfam" id="PF00341">
    <property type="entry name" value="PDGF"/>
    <property type="match status" value="1"/>
</dbReference>
<dbReference type="EMBL" id="JABXBU010000030">
    <property type="protein sequence ID" value="KAF8784798.1"/>
    <property type="molecule type" value="Genomic_DNA"/>
</dbReference>
<gene>
    <name evidence="4" type="ORF">HNY73_010431</name>
</gene>
<dbReference type="GO" id="GO:0008083">
    <property type="term" value="F:growth factor activity"/>
    <property type="evidence" value="ECO:0007669"/>
    <property type="project" value="UniProtKB-KW"/>
</dbReference>
<protein>
    <submittedName>
        <fullName evidence="4">Placenta growth factor like protein</fullName>
    </submittedName>
</protein>
<evidence type="ECO:0000256" key="2">
    <source>
        <dbReference type="SAM" id="SignalP"/>
    </source>
</evidence>
<keyword evidence="5" id="KW-1185">Reference proteome</keyword>
<dbReference type="PANTHER" id="PTHR21719">
    <property type="entry name" value="FI06402P-RELATED"/>
    <property type="match status" value="1"/>
</dbReference>
<reference evidence="4" key="2">
    <citation type="submission" date="2020-06" db="EMBL/GenBank/DDBJ databases">
        <authorList>
            <person name="Sheffer M."/>
        </authorList>
    </citation>
    <scope>NUCLEOTIDE SEQUENCE</scope>
</reference>
<evidence type="ECO:0000313" key="4">
    <source>
        <dbReference type="EMBL" id="KAF8784798.1"/>
    </source>
</evidence>
<keyword evidence="2" id="KW-0732">Signal</keyword>
<dbReference type="GO" id="GO:0016020">
    <property type="term" value="C:membrane"/>
    <property type="evidence" value="ECO:0007669"/>
    <property type="project" value="InterPro"/>
</dbReference>
<evidence type="ECO:0000259" key="3">
    <source>
        <dbReference type="PROSITE" id="PS50278"/>
    </source>
</evidence>